<dbReference type="AlphaFoldDB" id="A0A4D6L375"/>
<reference evidence="2 3" key="1">
    <citation type="submission" date="2019-04" db="EMBL/GenBank/DDBJ databases">
        <title>An improved genome assembly and genetic linkage map for asparagus bean, Vigna unguiculata ssp. sesquipedialis.</title>
        <authorList>
            <person name="Xia Q."/>
            <person name="Zhang R."/>
            <person name="Dong Y."/>
        </authorList>
    </citation>
    <scope>NUCLEOTIDE SEQUENCE [LARGE SCALE GENOMIC DNA]</scope>
    <source>
        <tissue evidence="2">Leaf</tissue>
    </source>
</reference>
<evidence type="ECO:0000313" key="3">
    <source>
        <dbReference type="Proteomes" id="UP000501690"/>
    </source>
</evidence>
<protein>
    <submittedName>
        <fullName evidence="2">Uncharacterized protein</fullName>
    </submittedName>
</protein>
<name>A0A4D6L375_VIGUN</name>
<gene>
    <name evidence="1" type="ORF">DEO72_LG2g3290</name>
    <name evidence="2" type="ORF">DEO72_LG2g3291</name>
</gene>
<accession>A0A4D6L375</accession>
<keyword evidence="3" id="KW-1185">Reference proteome</keyword>
<dbReference type="EMBL" id="CP039346">
    <property type="protein sequence ID" value="QCD82948.1"/>
    <property type="molecule type" value="Genomic_DNA"/>
</dbReference>
<dbReference type="Proteomes" id="UP000501690">
    <property type="component" value="Linkage Group LG2"/>
</dbReference>
<sequence>MFPPLFARTRVLKGERRRRRLLREGFALWFLFWWWRGACDADLARDNLMVMVHGCSGGGSRGMRGLWLFSQWLRGGQR</sequence>
<dbReference type="EMBL" id="CP039346">
    <property type="protein sequence ID" value="QCD82949.1"/>
    <property type="molecule type" value="Genomic_DNA"/>
</dbReference>
<proteinExistence type="predicted"/>
<evidence type="ECO:0000313" key="2">
    <source>
        <dbReference type="EMBL" id="QCD82949.1"/>
    </source>
</evidence>
<organism evidence="2 3">
    <name type="scientific">Vigna unguiculata</name>
    <name type="common">Cowpea</name>
    <dbReference type="NCBI Taxonomy" id="3917"/>
    <lineage>
        <taxon>Eukaryota</taxon>
        <taxon>Viridiplantae</taxon>
        <taxon>Streptophyta</taxon>
        <taxon>Embryophyta</taxon>
        <taxon>Tracheophyta</taxon>
        <taxon>Spermatophyta</taxon>
        <taxon>Magnoliopsida</taxon>
        <taxon>eudicotyledons</taxon>
        <taxon>Gunneridae</taxon>
        <taxon>Pentapetalae</taxon>
        <taxon>rosids</taxon>
        <taxon>fabids</taxon>
        <taxon>Fabales</taxon>
        <taxon>Fabaceae</taxon>
        <taxon>Papilionoideae</taxon>
        <taxon>50 kb inversion clade</taxon>
        <taxon>NPAAA clade</taxon>
        <taxon>indigoferoid/millettioid clade</taxon>
        <taxon>Phaseoleae</taxon>
        <taxon>Vigna</taxon>
    </lineage>
</organism>
<evidence type="ECO:0000313" key="1">
    <source>
        <dbReference type="EMBL" id="QCD82948.1"/>
    </source>
</evidence>